<sequence length="128" mass="14199">MQQGISLIELLIVLAVTGILAAIAYPRYNDHLRQAARHEVVALLQDAALRLERHRLVTGQYAEGDPSLPSGNRYYSLQALREDQTFTLRARRLPKGLMAEDRCGDFELDQAGVGRNHGAIDSARCWGG</sequence>
<dbReference type="InterPro" id="IPR045584">
    <property type="entry name" value="Pilin-like"/>
</dbReference>
<dbReference type="Pfam" id="PF07963">
    <property type="entry name" value="N_methyl"/>
    <property type="match status" value="1"/>
</dbReference>
<dbReference type="EMBL" id="CP064946">
    <property type="protein sequence ID" value="QPH48508.1"/>
    <property type="molecule type" value="Genomic_DNA"/>
</dbReference>
<gene>
    <name evidence="1" type="ORF">IZU98_19320</name>
</gene>
<protein>
    <submittedName>
        <fullName evidence="1">Prepilin-type N-terminal cleavage/methylation domain-containing protein</fullName>
    </submittedName>
</protein>
<dbReference type="AlphaFoldDB" id="A0A2L1WHY9"/>
<dbReference type="Proteomes" id="UP000594430">
    <property type="component" value="Chromosome"/>
</dbReference>
<dbReference type="Gene3D" id="3.30.700.10">
    <property type="entry name" value="Glycoprotein, Type 4 Pilin"/>
    <property type="match status" value="1"/>
</dbReference>
<dbReference type="NCBIfam" id="TIGR02532">
    <property type="entry name" value="IV_pilin_GFxxxE"/>
    <property type="match status" value="1"/>
</dbReference>
<name>A0A2L1WHY9_9PSED</name>
<dbReference type="InterPro" id="IPR012902">
    <property type="entry name" value="N_methyl_site"/>
</dbReference>
<dbReference type="GeneID" id="93443826"/>
<evidence type="ECO:0000313" key="2">
    <source>
        <dbReference type="Proteomes" id="UP000594430"/>
    </source>
</evidence>
<dbReference type="InterPro" id="IPR031982">
    <property type="entry name" value="PilE-like"/>
</dbReference>
<reference evidence="1 2" key="1">
    <citation type="submission" date="2020-11" db="EMBL/GenBank/DDBJ databases">
        <title>Pseudomonas fulva producing VIM-24.</title>
        <authorList>
            <person name="Liu S."/>
        </authorList>
    </citation>
    <scope>NUCLEOTIDE SEQUENCE [LARGE SCALE GENOMIC DNA]</scope>
    <source>
        <strain evidence="1 2">ZDHY414</strain>
    </source>
</reference>
<evidence type="ECO:0000313" key="1">
    <source>
        <dbReference type="EMBL" id="QPH48508.1"/>
    </source>
</evidence>
<dbReference type="Pfam" id="PF16732">
    <property type="entry name" value="ComP_DUS"/>
    <property type="match status" value="1"/>
</dbReference>
<dbReference type="SUPFAM" id="SSF54523">
    <property type="entry name" value="Pili subunits"/>
    <property type="match status" value="1"/>
</dbReference>
<dbReference type="GO" id="GO:0043683">
    <property type="term" value="P:type IV pilus assembly"/>
    <property type="evidence" value="ECO:0007669"/>
    <property type="project" value="InterPro"/>
</dbReference>
<accession>A0A2L1WHY9</accession>
<proteinExistence type="predicted"/>
<organism evidence="1 2">
    <name type="scientific">Pseudomonas fulva</name>
    <dbReference type="NCBI Taxonomy" id="47880"/>
    <lineage>
        <taxon>Bacteria</taxon>
        <taxon>Pseudomonadati</taxon>
        <taxon>Pseudomonadota</taxon>
        <taxon>Gammaproteobacteria</taxon>
        <taxon>Pseudomonadales</taxon>
        <taxon>Pseudomonadaceae</taxon>
        <taxon>Pseudomonas</taxon>
    </lineage>
</organism>
<dbReference type="RefSeq" id="WP_027915698.1">
    <property type="nucleotide sequence ID" value="NZ_BQHM01000014.1"/>
</dbReference>
<dbReference type="PROSITE" id="PS00409">
    <property type="entry name" value="PROKAR_NTER_METHYL"/>
    <property type="match status" value="1"/>
</dbReference>